<feature type="transmembrane region" description="Helical" evidence="1">
    <location>
        <begin position="244"/>
        <end position="264"/>
    </location>
</feature>
<feature type="transmembrane region" description="Helical" evidence="1">
    <location>
        <begin position="20"/>
        <end position="37"/>
    </location>
</feature>
<feature type="transmembrane region" description="Helical" evidence="1">
    <location>
        <begin position="199"/>
        <end position="224"/>
    </location>
</feature>
<sequence length="265" mass="27656">MSAGEHPARAERRWGAAPGWIGFYALTLAAWAAAALMDPALNPPEGPAALGLDWWRDLCAAGARDARPWALVAMWAAMSAAMMAPTALPALRAFRDLTRAGAGGERDFFALLGGYLAVWLGFSALAALAQARLSALGAIDAEGRATALWLNAALLALAGLYQFSRLKQACLSKCRAPLTFFMERWRPGPLAAARMGVELGAVCLGCCWALMLLAFVGGTMNIAWMAAGTALMTLEKLPELGRPLTRPLGFALIGAAAATAAGALA</sequence>
<feature type="transmembrane region" description="Helical" evidence="1">
    <location>
        <begin position="108"/>
        <end position="133"/>
    </location>
</feature>
<dbReference type="InterPro" id="IPR018688">
    <property type="entry name" value="PpoB2-like"/>
</dbReference>
<keyword evidence="1" id="KW-1133">Transmembrane helix</keyword>
<accession>A0A1M7STB4</accession>
<dbReference type="AlphaFoldDB" id="A0A1M7STB4"/>
<dbReference type="EMBL" id="FRDL01000003">
    <property type="protein sequence ID" value="SHN61620.1"/>
    <property type="molecule type" value="Genomic_DNA"/>
</dbReference>
<evidence type="ECO:0000313" key="3">
    <source>
        <dbReference type="Proteomes" id="UP000184066"/>
    </source>
</evidence>
<protein>
    <submittedName>
        <fullName evidence="2">Predicted metal-binding membrane protein</fullName>
    </submittedName>
</protein>
<gene>
    <name evidence="2" type="ORF">SAMN05216200_103190</name>
</gene>
<dbReference type="RefSeq" id="WP_072746770.1">
    <property type="nucleotide sequence ID" value="NZ_FOHL01000001.1"/>
</dbReference>
<dbReference type="OrthoDB" id="164118at2"/>
<keyword evidence="1" id="KW-0812">Transmembrane</keyword>
<name>A0A1M7STB4_9RHOB</name>
<evidence type="ECO:0000256" key="1">
    <source>
        <dbReference type="SAM" id="Phobius"/>
    </source>
</evidence>
<evidence type="ECO:0000313" key="2">
    <source>
        <dbReference type="EMBL" id="SHN61620.1"/>
    </source>
</evidence>
<feature type="transmembrane region" description="Helical" evidence="1">
    <location>
        <begin position="145"/>
        <end position="163"/>
    </location>
</feature>
<keyword evidence="3" id="KW-1185">Reference proteome</keyword>
<feature type="transmembrane region" description="Helical" evidence="1">
    <location>
        <begin position="69"/>
        <end position="88"/>
    </location>
</feature>
<keyword evidence="1" id="KW-0472">Membrane</keyword>
<proteinExistence type="predicted"/>
<reference evidence="2 3" key="1">
    <citation type="submission" date="2016-12" db="EMBL/GenBank/DDBJ databases">
        <authorList>
            <person name="Song W.-J."/>
            <person name="Kurnit D.M."/>
        </authorList>
    </citation>
    <scope>NUCLEOTIDE SEQUENCE [LARGE SCALE GENOMIC DNA]</scope>
    <source>
        <strain evidence="2 3">CGMCC 1.10808</strain>
    </source>
</reference>
<dbReference type="STRING" id="1189325.SAMN04488119_101189"/>
<organism evidence="2 3">
    <name type="scientific">Oceanicella actignis</name>
    <dbReference type="NCBI Taxonomy" id="1189325"/>
    <lineage>
        <taxon>Bacteria</taxon>
        <taxon>Pseudomonadati</taxon>
        <taxon>Pseudomonadota</taxon>
        <taxon>Alphaproteobacteria</taxon>
        <taxon>Rhodobacterales</taxon>
        <taxon>Paracoccaceae</taxon>
        <taxon>Oceanicella</taxon>
    </lineage>
</organism>
<dbReference type="Pfam" id="PF09948">
    <property type="entry name" value="PpoB2"/>
    <property type="match status" value="1"/>
</dbReference>
<dbReference type="Proteomes" id="UP000184066">
    <property type="component" value="Unassembled WGS sequence"/>
</dbReference>